<keyword evidence="1 3" id="KW-0413">Isomerase</keyword>
<reference evidence="3 4" key="1">
    <citation type="submission" date="2019-11" db="EMBL/GenBank/DDBJ databases">
        <title>Genome sequences of 17 halophilic strains isolated from different environments.</title>
        <authorList>
            <person name="Furrow R.E."/>
        </authorList>
    </citation>
    <scope>NUCLEOTIDE SEQUENCE [LARGE SCALE GENOMIC DNA]</scope>
    <source>
        <strain evidence="3 4">22506_14_FS</strain>
    </source>
</reference>
<dbReference type="AlphaFoldDB" id="A0A845F4P9"/>
<evidence type="ECO:0000313" key="3">
    <source>
        <dbReference type="EMBL" id="MYL65704.1"/>
    </source>
</evidence>
<name>A0A845F4P9_9BACL</name>
<sequence>MNLKQKCAKAAIAYITDDTIIGLGGGSTIGYLIDFIKEEKLNVKVVTPSLKTKHLCVKQGLNVLPTSAVEEIDVAFDGCDEVDEKLHALKSGGGIHTQEKLIAHMAKEYILLVDDSKVVSELTYKHPVVLEILQDSLAYVRKKVGEMSGKAEVRSSSAKDGYTVTDYGNFLVDVWFEAGQDSVQLEKLLKEIPGVLDISLFTTVVSKALVASEVGIHEISKRD</sequence>
<dbReference type="GO" id="GO:0004751">
    <property type="term" value="F:ribose-5-phosphate isomerase activity"/>
    <property type="evidence" value="ECO:0007669"/>
    <property type="project" value="UniProtKB-UniRule"/>
</dbReference>
<dbReference type="Gene3D" id="3.40.50.1360">
    <property type="match status" value="1"/>
</dbReference>
<dbReference type="InterPro" id="IPR037171">
    <property type="entry name" value="NagB/RpiA_transferase-like"/>
</dbReference>
<dbReference type="SUPFAM" id="SSF100950">
    <property type="entry name" value="NagB/RpiA/CoA transferase-like"/>
    <property type="match status" value="1"/>
</dbReference>
<dbReference type="InterPro" id="IPR004788">
    <property type="entry name" value="Ribose5P_isomerase_type_A"/>
</dbReference>
<dbReference type="PANTHER" id="PTHR11934:SF0">
    <property type="entry name" value="RIBOSE-5-PHOSPHATE ISOMERASE"/>
    <property type="match status" value="1"/>
</dbReference>
<evidence type="ECO:0000313" key="4">
    <source>
        <dbReference type="Proteomes" id="UP000447833"/>
    </source>
</evidence>
<dbReference type="SUPFAM" id="SSF75445">
    <property type="entry name" value="D-ribose-5-phosphate isomerase (RpiA), lid domain"/>
    <property type="match status" value="1"/>
</dbReference>
<dbReference type="Pfam" id="PF06026">
    <property type="entry name" value="Rib_5-P_isom_A"/>
    <property type="match status" value="1"/>
</dbReference>
<dbReference type="Proteomes" id="UP000447833">
    <property type="component" value="Unassembled WGS sequence"/>
</dbReference>
<dbReference type="GO" id="GO:0005829">
    <property type="term" value="C:cytosol"/>
    <property type="evidence" value="ECO:0007669"/>
    <property type="project" value="TreeGrafter"/>
</dbReference>
<dbReference type="RefSeq" id="WP_202407337.1">
    <property type="nucleotide sequence ID" value="NZ_WMEY01000009.1"/>
</dbReference>
<evidence type="ECO:0000256" key="1">
    <source>
        <dbReference type="ARBA" id="ARBA00023235"/>
    </source>
</evidence>
<proteinExistence type="predicted"/>
<dbReference type="NCBIfam" id="TIGR00021">
    <property type="entry name" value="rpiA"/>
    <property type="match status" value="1"/>
</dbReference>
<accession>A0A845F4P9</accession>
<protein>
    <recommendedName>
        <fullName evidence="2">Ribose 5-phosphate isomerase A</fullName>
        <ecNumber evidence="2">5.3.1.6</ecNumber>
    </recommendedName>
</protein>
<dbReference type="EMBL" id="WMEY01000009">
    <property type="protein sequence ID" value="MYL65704.1"/>
    <property type="molecule type" value="Genomic_DNA"/>
</dbReference>
<organism evidence="3 4">
    <name type="scientific">Guptibacillus hwajinpoensis</name>
    <dbReference type="NCBI Taxonomy" id="208199"/>
    <lineage>
        <taxon>Bacteria</taxon>
        <taxon>Bacillati</taxon>
        <taxon>Bacillota</taxon>
        <taxon>Bacilli</taxon>
        <taxon>Bacillales</taxon>
        <taxon>Guptibacillaceae</taxon>
        <taxon>Guptibacillus</taxon>
    </lineage>
</organism>
<dbReference type="GO" id="GO:0009052">
    <property type="term" value="P:pentose-phosphate shunt, non-oxidative branch"/>
    <property type="evidence" value="ECO:0007669"/>
    <property type="project" value="InterPro"/>
</dbReference>
<dbReference type="CDD" id="cd01398">
    <property type="entry name" value="RPI_A"/>
    <property type="match status" value="1"/>
</dbReference>
<evidence type="ECO:0000256" key="2">
    <source>
        <dbReference type="NCBIfam" id="TIGR00021"/>
    </source>
</evidence>
<dbReference type="PANTHER" id="PTHR11934">
    <property type="entry name" value="RIBOSE-5-PHOSPHATE ISOMERASE"/>
    <property type="match status" value="1"/>
</dbReference>
<dbReference type="GO" id="GO:0006014">
    <property type="term" value="P:D-ribose metabolic process"/>
    <property type="evidence" value="ECO:0007669"/>
    <property type="project" value="TreeGrafter"/>
</dbReference>
<gene>
    <name evidence="3" type="primary">rpiA</name>
    <name evidence="3" type="ORF">GLW07_20290</name>
</gene>
<comment type="caution">
    <text evidence="3">The sequence shown here is derived from an EMBL/GenBank/DDBJ whole genome shotgun (WGS) entry which is preliminary data.</text>
</comment>
<dbReference type="EC" id="5.3.1.6" evidence="2"/>
<dbReference type="Gene3D" id="3.30.70.260">
    <property type="match status" value="1"/>
</dbReference>